<dbReference type="Proteomes" id="UP000632740">
    <property type="component" value="Unassembled WGS sequence"/>
</dbReference>
<comment type="caution">
    <text evidence="7">The sequence shown here is derived from an EMBL/GenBank/DDBJ whole genome shotgun (WGS) entry which is preliminary data.</text>
</comment>
<evidence type="ECO:0000313" key="8">
    <source>
        <dbReference type="Proteomes" id="UP000632740"/>
    </source>
</evidence>
<evidence type="ECO:0000256" key="4">
    <source>
        <dbReference type="ARBA" id="ARBA00022729"/>
    </source>
</evidence>
<evidence type="ECO:0000256" key="6">
    <source>
        <dbReference type="SAM" id="SignalP"/>
    </source>
</evidence>
<dbReference type="AlphaFoldDB" id="A0A919P4V5"/>
<dbReference type="GO" id="GO:0140104">
    <property type="term" value="F:molecular carrier activity"/>
    <property type="evidence" value="ECO:0007669"/>
    <property type="project" value="InterPro"/>
</dbReference>
<keyword evidence="8" id="KW-1185">Reference proteome</keyword>
<dbReference type="PANTHER" id="PTHR30368:SF2">
    <property type="entry name" value="SULFATE-BINDING PROTEIN"/>
    <property type="match status" value="1"/>
</dbReference>
<evidence type="ECO:0000256" key="3">
    <source>
        <dbReference type="ARBA" id="ARBA00022448"/>
    </source>
</evidence>
<evidence type="ECO:0000313" key="7">
    <source>
        <dbReference type="EMBL" id="GIG22735.1"/>
    </source>
</evidence>
<dbReference type="GO" id="GO:0042597">
    <property type="term" value="C:periplasmic space"/>
    <property type="evidence" value="ECO:0007669"/>
    <property type="project" value="UniProtKB-SubCell"/>
</dbReference>
<evidence type="ECO:0000256" key="5">
    <source>
        <dbReference type="ARBA" id="ARBA00022764"/>
    </source>
</evidence>
<name>A0A919P4V5_9CELL</name>
<keyword evidence="5" id="KW-0574">Periplasm</keyword>
<evidence type="ECO:0000256" key="1">
    <source>
        <dbReference type="ARBA" id="ARBA00004418"/>
    </source>
</evidence>
<dbReference type="Gene3D" id="3.40.190.10">
    <property type="entry name" value="Periplasmic binding protein-like II"/>
    <property type="match status" value="2"/>
</dbReference>
<comment type="similarity">
    <text evidence="2">Belongs to the prokaryotic sulfate-binding protein family.</text>
</comment>
<sequence length="354" mass="36656">MTAKTTHPRAAARRWAAVACLTATALTVAGCSSQADADDSGASSSAAPAAGGKVSIVAFSVPKPAYDDLETAFQKTDDGKGVEFSASYGPSGSQSKAVAAGQPADYVGFSVGGDLTRLVPDQVAEGWDADANKGIVSSSVVVLVVRKGNPKHITGWDDLTKEGVEIVTPDPATSGSAKWNILAAYQHVIANGGTPEDANAYLTDFFTHIVSKPDSGADATTTFTQGTGDVLVSYENEAIAARQKGADVDYVVPDESFLIENPGAVTVGSSDAAKKFLAFVTSDDGQKVFASHGFRPVQDAVEPGTVKGATDPEKPFPAVKKLTTIEDLGGWEKVDKEYFDKTDGLVTKIEASVG</sequence>
<gene>
    <name evidence="7" type="ORF">Cch01nite_34590</name>
</gene>
<keyword evidence="4 6" id="KW-0732">Signal</keyword>
<feature type="signal peptide" evidence="6">
    <location>
        <begin position="1"/>
        <end position="37"/>
    </location>
</feature>
<accession>A0A919P4V5</accession>
<reference evidence="7" key="1">
    <citation type="submission" date="2021-01" db="EMBL/GenBank/DDBJ databases">
        <title>Whole genome shotgun sequence of Cellulomonas chitinilytica NBRC 110799.</title>
        <authorList>
            <person name="Komaki H."/>
            <person name="Tamura T."/>
        </authorList>
    </citation>
    <scope>NUCLEOTIDE SEQUENCE</scope>
    <source>
        <strain evidence="7">NBRC 110799</strain>
    </source>
</reference>
<evidence type="ECO:0000256" key="2">
    <source>
        <dbReference type="ARBA" id="ARBA00006099"/>
    </source>
</evidence>
<dbReference type="RefSeq" id="WP_203757754.1">
    <property type="nucleotide sequence ID" value="NZ_BONK01000013.1"/>
</dbReference>
<feature type="chain" id="PRO_5037977863" evidence="6">
    <location>
        <begin position="38"/>
        <end position="354"/>
    </location>
</feature>
<comment type="subcellular location">
    <subcellularLocation>
        <location evidence="1">Periplasm</location>
    </subcellularLocation>
</comment>
<dbReference type="Pfam" id="PF13531">
    <property type="entry name" value="SBP_bac_11"/>
    <property type="match status" value="1"/>
</dbReference>
<dbReference type="EMBL" id="BONK01000013">
    <property type="protein sequence ID" value="GIG22735.1"/>
    <property type="molecule type" value="Genomic_DNA"/>
</dbReference>
<proteinExistence type="inferred from homology"/>
<dbReference type="InterPro" id="IPR005669">
    <property type="entry name" value="Thiosulph/SO4-bd"/>
</dbReference>
<keyword evidence="3" id="KW-0813">Transport</keyword>
<dbReference type="SUPFAM" id="SSF53850">
    <property type="entry name" value="Periplasmic binding protein-like II"/>
    <property type="match status" value="1"/>
</dbReference>
<dbReference type="GO" id="GO:1902358">
    <property type="term" value="P:sulfate transmembrane transport"/>
    <property type="evidence" value="ECO:0007669"/>
    <property type="project" value="InterPro"/>
</dbReference>
<dbReference type="PANTHER" id="PTHR30368">
    <property type="entry name" value="SULFATE-BINDING PROTEIN"/>
    <property type="match status" value="1"/>
</dbReference>
<protein>
    <submittedName>
        <fullName evidence="7">Sulfate ABC transporter substrate-binding protein</fullName>
    </submittedName>
</protein>
<dbReference type="PROSITE" id="PS51257">
    <property type="entry name" value="PROKAR_LIPOPROTEIN"/>
    <property type="match status" value="1"/>
</dbReference>
<organism evidence="7 8">
    <name type="scientific">Cellulomonas chitinilytica</name>
    <dbReference type="NCBI Taxonomy" id="398759"/>
    <lineage>
        <taxon>Bacteria</taxon>
        <taxon>Bacillati</taxon>
        <taxon>Actinomycetota</taxon>
        <taxon>Actinomycetes</taxon>
        <taxon>Micrococcales</taxon>
        <taxon>Cellulomonadaceae</taxon>
        <taxon>Cellulomonas</taxon>
    </lineage>
</organism>